<dbReference type="SUPFAM" id="SSF53774">
    <property type="entry name" value="Glutaminase/Asparaginase"/>
    <property type="match status" value="1"/>
</dbReference>
<dbReference type="InterPro" id="IPR006034">
    <property type="entry name" value="Asparaginase/glutaminase-like"/>
</dbReference>
<dbReference type="PANTHER" id="PTHR11707:SF28">
    <property type="entry name" value="60 KDA LYSOPHOSPHOLIPASE"/>
    <property type="match status" value="1"/>
</dbReference>
<evidence type="ECO:0000256" key="2">
    <source>
        <dbReference type="ARBA" id="ARBA00012920"/>
    </source>
</evidence>
<feature type="domain" description="L-asparaginase N-terminal" evidence="8">
    <location>
        <begin position="3"/>
        <end position="187"/>
    </location>
</feature>
<evidence type="ECO:0000256" key="4">
    <source>
        <dbReference type="PIRSR" id="PIRSR001220-1"/>
    </source>
</evidence>
<dbReference type="CDD" id="cd08963">
    <property type="entry name" value="L-asparaginase_I"/>
    <property type="match status" value="1"/>
</dbReference>
<dbReference type="InterPro" id="IPR006033">
    <property type="entry name" value="AsnA_fam"/>
</dbReference>
<dbReference type="SFLD" id="SFLDS00057">
    <property type="entry name" value="Glutaminase/Asparaginase"/>
    <property type="match status" value="1"/>
</dbReference>
<feature type="active site" evidence="6">
    <location>
        <position position="12"/>
    </location>
</feature>
<dbReference type="PIRSF" id="PIRSF001220">
    <property type="entry name" value="L-ASNase_gatD"/>
    <property type="match status" value="1"/>
</dbReference>
<dbReference type="GO" id="GO:0006520">
    <property type="term" value="P:amino acid metabolic process"/>
    <property type="evidence" value="ECO:0007669"/>
    <property type="project" value="InterPro"/>
</dbReference>
<feature type="active site" description="O-isoaspartyl threonine intermediate" evidence="4">
    <location>
        <position position="12"/>
    </location>
</feature>
<comment type="caution">
    <text evidence="10">The sequence shown here is derived from an EMBL/GenBank/DDBJ whole genome shotgun (WGS) entry which is preliminary data.</text>
</comment>
<dbReference type="EMBL" id="PISP01000001">
    <property type="protein sequence ID" value="PKD44876.1"/>
    <property type="molecule type" value="Genomic_DNA"/>
</dbReference>
<dbReference type="InterPro" id="IPR027473">
    <property type="entry name" value="L-asparaginase_C"/>
</dbReference>
<dbReference type="Pfam" id="PF00710">
    <property type="entry name" value="Asparaginase"/>
    <property type="match status" value="1"/>
</dbReference>
<keyword evidence="11" id="KW-1185">Reference proteome</keyword>
<evidence type="ECO:0000259" key="9">
    <source>
        <dbReference type="Pfam" id="PF17763"/>
    </source>
</evidence>
<dbReference type="InterPro" id="IPR027474">
    <property type="entry name" value="L-asparaginase_N"/>
</dbReference>
<dbReference type="Gene3D" id="3.40.50.40">
    <property type="match status" value="1"/>
</dbReference>
<evidence type="ECO:0000256" key="6">
    <source>
        <dbReference type="PROSITE-ProRule" id="PRU10099"/>
    </source>
</evidence>
<comment type="similarity">
    <text evidence="1">Belongs to the asparaginase 1 family.</text>
</comment>
<dbReference type="Gene3D" id="3.40.50.1170">
    <property type="entry name" value="L-asparaginase, N-terminal domain"/>
    <property type="match status" value="1"/>
</dbReference>
<dbReference type="NCBIfam" id="TIGR00519">
    <property type="entry name" value="asnASE_I"/>
    <property type="match status" value="1"/>
</dbReference>
<proteinExistence type="inferred from homology"/>
<name>A0A2N0VL02_9BACT</name>
<dbReference type="Proteomes" id="UP000233398">
    <property type="component" value="Unassembled WGS sequence"/>
</dbReference>
<dbReference type="PRINTS" id="PR00139">
    <property type="entry name" value="ASNGLNASE"/>
</dbReference>
<dbReference type="SMART" id="SM00870">
    <property type="entry name" value="Asparaginase"/>
    <property type="match status" value="1"/>
</dbReference>
<dbReference type="PROSITE" id="PS00144">
    <property type="entry name" value="ASN_GLN_ASE_1"/>
    <property type="match status" value="1"/>
</dbReference>
<dbReference type="FunFam" id="3.40.50.1170:FF:000001">
    <property type="entry name" value="L-asparaginase 2"/>
    <property type="match status" value="1"/>
</dbReference>
<evidence type="ECO:0000259" key="8">
    <source>
        <dbReference type="Pfam" id="PF00710"/>
    </source>
</evidence>
<dbReference type="InterPro" id="IPR041725">
    <property type="entry name" value="L-asparaginase_I"/>
</dbReference>
<dbReference type="InterPro" id="IPR037152">
    <property type="entry name" value="L-asparaginase_N_sf"/>
</dbReference>
<evidence type="ECO:0000256" key="5">
    <source>
        <dbReference type="PIRSR" id="PIRSR001220-2"/>
    </source>
</evidence>
<dbReference type="InterPro" id="IPR040919">
    <property type="entry name" value="Asparaginase_C"/>
</dbReference>
<protein>
    <recommendedName>
        <fullName evidence="2">asparaginase</fullName>
        <ecNumber evidence="2">3.5.1.1</ecNumber>
    </recommendedName>
</protein>
<dbReference type="RefSeq" id="WP_101072164.1">
    <property type="nucleotide sequence ID" value="NZ_PISP01000001.1"/>
</dbReference>
<dbReference type="InterPro" id="IPR020827">
    <property type="entry name" value="Asparaginase/glutaminase_AS1"/>
</dbReference>
<evidence type="ECO:0000313" key="10">
    <source>
        <dbReference type="EMBL" id="PKD44876.1"/>
    </source>
</evidence>
<organism evidence="10 11">
    <name type="scientific">Rhodohalobacter barkolensis</name>
    <dbReference type="NCBI Taxonomy" id="2053187"/>
    <lineage>
        <taxon>Bacteria</taxon>
        <taxon>Pseudomonadati</taxon>
        <taxon>Balneolota</taxon>
        <taxon>Balneolia</taxon>
        <taxon>Balneolales</taxon>
        <taxon>Balneolaceae</taxon>
        <taxon>Rhodohalobacter</taxon>
    </lineage>
</organism>
<keyword evidence="3" id="KW-0378">Hydrolase</keyword>
<reference evidence="10 11" key="1">
    <citation type="submission" date="2017-11" db="EMBL/GenBank/DDBJ databases">
        <title>Rhodohalobacter 15182 sp. nov., isolated from a salt lake.</title>
        <authorList>
            <person name="Han S."/>
        </authorList>
    </citation>
    <scope>NUCLEOTIDE SEQUENCE [LARGE SCALE GENOMIC DNA]</scope>
    <source>
        <strain evidence="10 11">15182</strain>
    </source>
</reference>
<dbReference type="EC" id="3.5.1.1" evidence="2"/>
<evidence type="ECO:0000256" key="3">
    <source>
        <dbReference type="ARBA" id="ARBA00022801"/>
    </source>
</evidence>
<feature type="domain" description="Asparaginase/glutaminase C-terminal" evidence="9">
    <location>
        <begin position="205"/>
        <end position="321"/>
    </location>
</feature>
<feature type="binding site" evidence="5">
    <location>
        <position position="56"/>
    </location>
    <ligand>
        <name>substrate</name>
    </ligand>
</feature>
<gene>
    <name evidence="10" type="ORF">CWD77_05295</name>
</gene>
<sequence>MKKILLLQTGGTIAMQLNSNGPELDSDRWSDLLYKEIPELSQVADLEAEKVFFEDSSDVNRSHWKLLAESIYQRYENYDGFVILHGTDTMAYTASALSFALLNSNKPIIFTGSQVPMSKLRSDARRNLVNAVELATQPIPEIAICFNDHLFRGNRSTKMSIGDFDAFASPNYPHLAEIGIDIKLSENILKPTGTLSCNPVFDDSIFVLKLHPNLKSEYLDCLDLGKIKVVIIEAFGSGNMPVKGDYNLLPFLDRCKNQGVHVIITSQAAYDSVTLEQYSSGREAKKRGALSAGSMTMEATITKSMYLLGQNLDQEKFRNQFEKNLAGER</sequence>
<evidence type="ECO:0000313" key="11">
    <source>
        <dbReference type="Proteomes" id="UP000233398"/>
    </source>
</evidence>
<evidence type="ECO:0000256" key="7">
    <source>
        <dbReference type="PROSITE-ProRule" id="PRU10100"/>
    </source>
</evidence>
<dbReference type="PROSITE" id="PS51732">
    <property type="entry name" value="ASN_GLN_ASE_3"/>
    <property type="match status" value="1"/>
</dbReference>
<dbReference type="PIRSF" id="PIRSF500176">
    <property type="entry name" value="L_ASNase"/>
    <property type="match status" value="1"/>
</dbReference>
<dbReference type="OrthoDB" id="9788068at2"/>
<dbReference type="GO" id="GO:0004067">
    <property type="term" value="F:asparaginase activity"/>
    <property type="evidence" value="ECO:0007669"/>
    <property type="project" value="UniProtKB-UniRule"/>
</dbReference>
<accession>A0A2N0VL02</accession>
<dbReference type="InterPro" id="IPR036152">
    <property type="entry name" value="Asp/glu_Ase-like_sf"/>
</dbReference>
<feature type="active site" evidence="7">
    <location>
        <position position="87"/>
    </location>
</feature>
<dbReference type="Pfam" id="PF17763">
    <property type="entry name" value="Asparaginase_C"/>
    <property type="match status" value="1"/>
</dbReference>
<feature type="binding site" evidence="5">
    <location>
        <begin position="87"/>
        <end position="88"/>
    </location>
    <ligand>
        <name>substrate</name>
    </ligand>
</feature>
<dbReference type="PROSITE" id="PS00917">
    <property type="entry name" value="ASN_GLN_ASE_2"/>
    <property type="match status" value="1"/>
</dbReference>
<dbReference type="PANTHER" id="PTHR11707">
    <property type="entry name" value="L-ASPARAGINASE"/>
    <property type="match status" value="1"/>
</dbReference>
<evidence type="ECO:0000256" key="1">
    <source>
        <dbReference type="ARBA" id="ARBA00010518"/>
    </source>
</evidence>
<dbReference type="InterPro" id="IPR027475">
    <property type="entry name" value="Asparaginase/glutaminase_AS2"/>
</dbReference>
<dbReference type="AlphaFoldDB" id="A0A2N0VL02"/>